<gene>
    <name evidence="2" type="ORF">LVIROSA_LOCUS14474</name>
</gene>
<evidence type="ECO:0008006" key="4">
    <source>
        <dbReference type="Google" id="ProtNLM"/>
    </source>
</evidence>
<feature type="compositionally biased region" description="Basic and acidic residues" evidence="1">
    <location>
        <begin position="53"/>
        <end position="70"/>
    </location>
</feature>
<dbReference type="EMBL" id="CAKMRJ010002223">
    <property type="protein sequence ID" value="CAH1427470.1"/>
    <property type="molecule type" value="Genomic_DNA"/>
</dbReference>
<evidence type="ECO:0000313" key="2">
    <source>
        <dbReference type="EMBL" id="CAH1427470.1"/>
    </source>
</evidence>
<feature type="region of interest" description="Disordered" evidence="1">
    <location>
        <begin position="1"/>
        <end position="87"/>
    </location>
</feature>
<evidence type="ECO:0000256" key="1">
    <source>
        <dbReference type="SAM" id="MobiDB-lite"/>
    </source>
</evidence>
<dbReference type="AlphaFoldDB" id="A0AAU9MZY4"/>
<feature type="compositionally biased region" description="Polar residues" evidence="1">
    <location>
        <begin position="73"/>
        <end position="87"/>
    </location>
</feature>
<sequence length="211" mass="23396">MKRRSTRKSSAANFLMTPPPLVATVNRSPSESPEIIKSSSSCFTTPTNSTSSLKEDRRSNDNNRKIHAAEPRNATSPMQSLSSLSKTGNSIADLKKMTSSRINSIKRQIDCSYSDILKDMEVSHSRLQKRYKVQNQACEQTMSEVEKDFKKMIDHMTQTHDAMEASYTDLIAEAQARATRLCKTSIPGLSQSVEKAIEALRSHYGAASTSS</sequence>
<reference evidence="2 3" key="1">
    <citation type="submission" date="2022-01" db="EMBL/GenBank/DDBJ databases">
        <authorList>
            <person name="Xiong W."/>
            <person name="Schranz E."/>
        </authorList>
    </citation>
    <scope>NUCLEOTIDE SEQUENCE [LARGE SCALE GENOMIC DNA]</scope>
</reference>
<feature type="compositionally biased region" description="Low complexity" evidence="1">
    <location>
        <begin position="28"/>
        <end position="41"/>
    </location>
</feature>
<proteinExistence type="predicted"/>
<comment type="caution">
    <text evidence="2">The sequence shown here is derived from an EMBL/GenBank/DDBJ whole genome shotgun (WGS) entry which is preliminary data.</text>
</comment>
<keyword evidence="3" id="KW-1185">Reference proteome</keyword>
<dbReference type="PANTHER" id="PTHR37371:SF1">
    <property type="entry name" value="KINESIN-LIKE PROTEIN"/>
    <property type="match status" value="1"/>
</dbReference>
<organism evidence="2 3">
    <name type="scientific">Lactuca virosa</name>
    <dbReference type="NCBI Taxonomy" id="75947"/>
    <lineage>
        <taxon>Eukaryota</taxon>
        <taxon>Viridiplantae</taxon>
        <taxon>Streptophyta</taxon>
        <taxon>Embryophyta</taxon>
        <taxon>Tracheophyta</taxon>
        <taxon>Spermatophyta</taxon>
        <taxon>Magnoliopsida</taxon>
        <taxon>eudicotyledons</taxon>
        <taxon>Gunneridae</taxon>
        <taxon>Pentapetalae</taxon>
        <taxon>asterids</taxon>
        <taxon>campanulids</taxon>
        <taxon>Asterales</taxon>
        <taxon>Asteraceae</taxon>
        <taxon>Cichorioideae</taxon>
        <taxon>Cichorieae</taxon>
        <taxon>Lactucinae</taxon>
        <taxon>Lactuca</taxon>
    </lineage>
</organism>
<dbReference type="PANTHER" id="PTHR37371">
    <property type="entry name" value="OS08G0180400 PROTEIN"/>
    <property type="match status" value="1"/>
</dbReference>
<protein>
    <recommendedName>
        <fullName evidence="4">Kinesin-like protein</fullName>
    </recommendedName>
</protein>
<evidence type="ECO:0000313" key="3">
    <source>
        <dbReference type="Proteomes" id="UP001157418"/>
    </source>
</evidence>
<dbReference type="Proteomes" id="UP001157418">
    <property type="component" value="Unassembled WGS sequence"/>
</dbReference>
<name>A0AAU9MZY4_9ASTR</name>
<accession>A0AAU9MZY4</accession>
<feature type="compositionally biased region" description="Polar residues" evidence="1">
    <location>
        <begin position="42"/>
        <end position="52"/>
    </location>
</feature>